<proteinExistence type="predicted"/>
<gene>
    <name evidence="1" type="ORF">SETIT_8G119200v2</name>
</gene>
<evidence type="ECO:0000313" key="1">
    <source>
        <dbReference type="EMBL" id="RCV38150.1"/>
    </source>
</evidence>
<sequence length="133" mass="14450">MSTPSIAPITQMIIIQVRRQGSPWCLPAIISAHLDQSLRQNRFNIDRFAKDSLNTTITGSGLWPQIKTTQEVRRRAAAGRAAEGITSVCDLLSKDFNPFSPPTISVAPVHPAFMCPGASAPITHISLPAIVYQ</sequence>
<protein>
    <submittedName>
        <fullName evidence="1">Uncharacterized protein</fullName>
    </submittedName>
</protein>
<organism evidence="1">
    <name type="scientific">Setaria italica</name>
    <name type="common">Foxtail millet</name>
    <name type="synonym">Panicum italicum</name>
    <dbReference type="NCBI Taxonomy" id="4555"/>
    <lineage>
        <taxon>Eukaryota</taxon>
        <taxon>Viridiplantae</taxon>
        <taxon>Streptophyta</taxon>
        <taxon>Embryophyta</taxon>
        <taxon>Tracheophyta</taxon>
        <taxon>Spermatophyta</taxon>
        <taxon>Magnoliopsida</taxon>
        <taxon>Liliopsida</taxon>
        <taxon>Poales</taxon>
        <taxon>Poaceae</taxon>
        <taxon>PACMAD clade</taxon>
        <taxon>Panicoideae</taxon>
        <taxon>Panicodae</taxon>
        <taxon>Paniceae</taxon>
        <taxon>Cenchrinae</taxon>
        <taxon>Setaria</taxon>
    </lineage>
</organism>
<dbReference type="AlphaFoldDB" id="A0A368S8G7"/>
<dbReference type="EMBL" id="CM003535">
    <property type="protein sequence ID" value="RCV38150.1"/>
    <property type="molecule type" value="Genomic_DNA"/>
</dbReference>
<accession>A0A368S8G7</accession>
<reference evidence="1" key="1">
    <citation type="journal article" date="2012" name="Nat. Biotechnol.">
        <title>Reference genome sequence of the model plant Setaria.</title>
        <authorList>
            <person name="Bennetzen J.L."/>
            <person name="Schmutz J."/>
            <person name="Wang H."/>
            <person name="Percifield R."/>
            <person name="Hawkins J."/>
            <person name="Pontaroli A.C."/>
            <person name="Estep M."/>
            <person name="Feng L."/>
            <person name="Vaughn J.N."/>
            <person name="Grimwood J."/>
            <person name="Jenkins J."/>
            <person name="Barry K."/>
            <person name="Lindquist E."/>
            <person name="Hellsten U."/>
            <person name="Deshpande S."/>
            <person name="Wang X."/>
            <person name="Wu X."/>
            <person name="Mitros T."/>
            <person name="Triplett J."/>
            <person name="Yang X."/>
            <person name="Ye C.Y."/>
            <person name="Mauro-Herrera M."/>
            <person name="Wang L."/>
            <person name="Li P."/>
            <person name="Sharma M."/>
            <person name="Sharma R."/>
            <person name="Ronald P.C."/>
            <person name="Panaud O."/>
            <person name="Kellogg E.A."/>
            <person name="Brutnell T.P."/>
            <person name="Doust A.N."/>
            <person name="Tuskan G.A."/>
            <person name="Rokhsar D."/>
            <person name="Devos K.M."/>
        </authorList>
    </citation>
    <scope>NUCLEOTIDE SEQUENCE [LARGE SCALE GENOMIC DNA]</scope>
    <source>
        <strain evidence="1">Yugu1</strain>
    </source>
</reference>
<reference evidence="1" key="2">
    <citation type="submission" date="2015-07" db="EMBL/GenBank/DDBJ databases">
        <authorList>
            <person name="Noorani M."/>
        </authorList>
    </citation>
    <scope>NUCLEOTIDE SEQUENCE</scope>
    <source>
        <strain evidence="1">Yugu1</strain>
    </source>
</reference>
<name>A0A368S8G7_SETIT</name>